<dbReference type="PATRIC" id="fig|1481663.8.peg.3982"/>
<protein>
    <submittedName>
        <fullName evidence="1">Uncharacterized protein</fullName>
    </submittedName>
</protein>
<comment type="caution">
    <text evidence="1">The sequence shown here is derived from an EMBL/GenBank/DDBJ whole genome shotgun (WGS) entry which is preliminary data.</text>
</comment>
<dbReference type="Proteomes" id="UP000053724">
    <property type="component" value="Unassembled WGS sequence"/>
</dbReference>
<proteinExistence type="predicted"/>
<accession>A0A0Q0LY36</accession>
<evidence type="ECO:0000313" key="2">
    <source>
        <dbReference type="Proteomes" id="UP000053724"/>
    </source>
</evidence>
<dbReference type="EMBL" id="LCUF01000048">
    <property type="protein sequence ID" value="KQA22433.1"/>
    <property type="molecule type" value="Genomic_DNA"/>
</dbReference>
<organism evidence="1 2">
    <name type="scientific">Vibrio metoecus</name>
    <dbReference type="NCBI Taxonomy" id="1481663"/>
    <lineage>
        <taxon>Bacteria</taxon>
        <taxon>Pseudomonadati</taxon>
        <taxon>Pseudomonadota</taxon>
        <taxon>Gammaproteobacteria</taxon>
        <taxon>Vibrionales</taxon>
        <taxon>Vibrionaceae</taxon>
        <taxon>Vibrio</taxon>
    </lineage>
</organism>
<dbReference type="AlphaFoldDB" id="A0A0Q0LY36"/>
<sequence length="105" mass="12296">MDLSKLEHHFELLEELEFITNCPPEVHLQIFHDTLHGYCHKLNEHAIGIGAYDEPVYESVHYNEPSGNYIAIYKNMEPFKSKALKLVNEHAENEAVSFGRKRSWR</sequence>
<reference evidence="1 2" key="1">
    <citation type="journal article" date="2015" name="Genome Biol. Evol.">
        <title>The Dynamics of Genetic Interactions between Vibrio metoecus and Vibrio cholerae, Two Close Relatives Co-Occurring in the Environment.</title>
        <authorList>
            <person name="Orata F.D."/>
            <person name="Kirchberger P.C."/>
            <person name="Meheust R."/>
            <person name="Barlow E.J."/>
            <person name="Tarr C.L."/>
            <person name="Boucher Y."/>
        </authorList>
    </citation>
    <scope>NUCLEOTIDE SEQUENCE [LARGE SCALE GENOMIC DNA]</scope>
    <source>
        <strain evidence="1 2">08-2459</strain>
    </source>
</reference>
<name>A0A0Q0LY36_VIBMT</name>
<gene>
    <name evidence="1" type="ORF">AAY55_17375</name>
</gene>
<evidence type="ECO:0000313" key="1">
    <source>
        <dbReference type="EMBL" id="KQA22433.1"/>
    </source>
</evidence>